<evidence type="ECO:0000259" key="4">
    <source>
        <dbReference type="PROSITE" id="PS51109"/>
    </source>
</evidence>
<feature type="domain" description="G5" evidence="4">
    <location>
        <begin position="83"/>
        <end position="163"/>
    </location>
</feature>
<accession>A0ABT7EA38</accession>
<dbReference type="Pfam" id="PF03990">
    <property type="entry name" value="DUF348"/>
    <property type="match status" value="1"/>
</dbReference>
<evidence type="ECO:0000313" key="6">
    <source>
        <dbReference type="Proteomes" id="UP001301012"/>
    </source>
</evidence>
<sequence length="276" mass="30866">MKEGKIITISVVGVLVMGILLGGYWTLKKEQLNIVVKGEKIKISSFQKTVKGLLDEEKIKYDEDDEISPALDTKLTDYMNIKVTNVNKVTQKEYDKIPFEVNLVEDKNIEKGNTKLEQEGKEGKKELVYELIYNDDELVNKELIKENIVKEPTNKIVKKGIKEDIIVASRESNSRESDLKQSSSKQSDSRQMSVVATAYAGDSITSMGTVPKWGTIAVDPSVIPYGSKIYIPKFGMSFIAEDCGGAIKGNRIDIFMNSESQAQSWGRQSIEINVAR</sequence>
<comment type="caution">
    <text evidence="5">The sequence shown here is derived from an EMBL/GenBank/DDBJ whole genome shotgun (WGS) entry which is preliminary data.</text>
</comment>
<keyword evidence="3" id="KW-1133">Transmembrane helix</keyword>
<reference evidence="5 6" key="1">
    <citation type="submission" date="2023-05" db="EMBL/GenBank/DDBJ databases">
        <title>Rombocin, a short stable natural nisin variant, displays selective antimicrobial activity against Listeria monocytogenes and employs dual mode of action to kill target bacterial strains.</title>
        <authorList>
            <person name="Wambui J."/>
            <person name="Stephan R."/>
            <person name="Kuipers O.P."/>
        </authorList>
    </citation>
    <scope>NUCLEOTIDE SEQUENCE [LARGE SCALE GENOMIC DNA]</scope>
    <source>
        <strain evidence="5 6">RC002</strain>
    </source>
</reference>
<dbReference type="PROSITE" id="PS51109">
    <property type="entry name" value="G5"/>
    <property type="match status" value="1"/>
</dbReference>
<dbReference type="InterPro" id="IPR059180">
    <property type="entry name" value="3D_YorM"/>
</dbReference>
<dbReference type="CDD" id="cd14667">
    <property type="entry name" value="3D_containing_proteins"/>
    <property type="match status" value="1"/>
</dbReference>
<dbReference type="SUPFAM" id="SSF50685">
    <property type="entry name" value="Barwin-like endoglucanases"/>
    <property type="match status" value="1"/>
</dbReference>
<dbReference type="Gene3D" id="2.20.230.10">
    <property type="entry name" value="Resuscitation-promoting factor rpfb"/>
    <property type="match status" value="1"/>
</dbReference>
<feature type="region of interest" description="Disordered" evidence="2">
    <location>
        <begin position="172"/>
        <end position="191"/>
    </location>
</feature>
<evidence type="ECO:0000256" key="1">
    <source>
        <dbReference type="ARBA" id="ARBA00022729"/>
    </source>
</evidence>
<dbReference type="Gene3D" id="2.40.40.10">
    <property type="entry name" value="RlpA-like domain"/>
    <property type="match status" value="1"/>
</dbReference>
<evidence type="ECO:0000313" key="5">
    <source>
        <dbReference type="EMBL" id="MDK2563794.1"/>
    </source>
</evidence>
<dbReference type="SMART" id="SM01208">
    <property type="entry name" value="G5"/>
    <property type="match status" value="1"/>
</dbReference>
<keyword evidence="1" id="KW-0732">Signal</keyword>
<evidence type="ECO:0000256" key="2">
    <source>
        <dbReference type="SAM" id="MobiDB-lite"/>
    </source>
</evidence>
<keyword evidence="6" id="KW-1185">Reference proteome</keyword>
<protein>
    <submittedName>
        <fullName evidence="5">G5 domain-containing protein</fullName>
    </submittedName>
</protein>
<dbReference type="InterPro" id="IPR051933">
    <property type="entry name" value="Resuscitation_pf_RpfB"/>
</dbReference>
<organism evidence="5 6">
    <name type="scientific">Romboutsia sedimentorum</name>
    <dbReference type="NCBI Taxonomy" id="1368474"/>
    <lineage>
        <taxon>Bacteria</taxon>
        <taxon>Bacillati</taxon>
        <taxon>Bacillota</taxon>
        <taxon>Clostridia</taxon>
        <taxon>Peptostreptococcales</taxon>
        <taxon>Peptostreptococcaceae</taxon>
        <taxon>Romboutsia</taxon>
    </lineage>
</organism>
<proteinExistence type="predicted"/>
<dbReference type="PANTHER" id="PTHR39160:SF4">
    <property type="entry name" value="RESUSCITATION-PROMOTING FACTOR RPFB"/>
    <property type="match status" value="1"/>
</dbReference>
<dbReference type="Pfam" id="PF06725">
    <property type="entry name" value="3D"/>
    <property type="match status" value="1"/>
</dbReference>
<keyword evidence="3" id="KW-0812">Transmembrane</keyword>
<evidence type="ECO:0000256" key="3">
    <source>
        <dbReference type="SAM" id="Phobius"/>
    </source>
</evidence>
<dbReference type="Proteomes" id="UP001301012">
    <property type="component" value="Unassembled WGS sequence"/>
</dbReference>
<name>A0ABT7EA38_9FIRM</name>
<dbReference type="PANTHER" id="PTHR39160">
    <property type="entry name" value="CELL WALL-BINDING PROTEIN YOCH"/>
    <property type="match status" value="1"/>
</dbReference>
<gene>
    <name evidence="5" type="ORF">QOZ84_09555</name>
</gene>
<keyword evidence="3" id="KW-0472">Membrane</keyword>
<feature type="transmembrane region" description="Helical" evidence="3">
    <location>
        <begin position="6"/>
        <end position="27"/>
    </location>
</feature>
<dbReference type="RefSeq" id="WP_284132736.1">
    <property type="nucleotide sequence ID" value="NZ_JASKYM010000004.1"/>
</dbReference>
<dbReference type="InterPro" id="IPR036908">
    <property type="entry name" value="RlpA-like_sf"/>
</dbReference>
<dbReference type="Pfam" id="PF07501">
    <property type="entry name" value="G5"/>
    <property type="match status" value="1"/>
</dbReference>
<dbReference type="InterPro" id="IPR011098">
    <property type="entry name" value="G5_dom"/>
</dbReference>
<dbReference type="InterPro" id="IPR007137">
    <property type="entry name" value="DUF348"/>
</dbReference>
<dbReference type="InterPro" id="IPR010611">
    <property type="entry name" value="3D_dom"/>
</dbReference>
<dbReference type="EMBL" id="JASKYM010000004">
    <property type="protein sequence ID" value="MDK2563794.1"/>
    <property type="molecule type" value="Genomic_DNA"/>
</dbReference>